<comment type="caution">
    <text evidence="3">The sequence shown here is derived from an EMBL/GenBank/DDBJ whole genome shotgun (WGS) entry which is preliminary data.</text>
</comment>
<dbReference type="Pfam" id="PF22483">
    <property type="entry name" value="Mu-transpos_C_2"/>
    <property type="match status" value="1"/>
</dbReference>
<accession>A0A972JB68</accession>
<dbReference type="PROSITE" id="PS50994">
    <property type="entry name" value="INTEGRASE"/>
    <property type="match status" value="1"/>
</dbReference>
<dbReference type="GO" id="GO:0003676">
    <property type="term" value="F:nucleic acid binding"/>
    <property type="evidence" value="ECO:0007669"/>
    <property type="project" value="InterPro"/>
</dbReference>
<evidence type="ECO:0000259" key="2">
    <source>
        <dbReference type="PROSITE" id="PS50994"/>
    </source>
</evidence>
<dbReference type="Proteomes" id="UP000599523">
    <property type="component" value="Unassembled WGS sequence"/>
</dbReference>
<gene>
    <name evidence="3" type="ORF">GPA21_17410</name>
</gene>
<keyword evidence="4" id="KW-1185">Reference proteome</keyword>
<comment type="similarity">
    <text evidence="1">Belongs to the transposase IS21/IS408/IS1162 family.</text>
</comment>
<evidence type="ECO:0000256" key="1">
    <source>
        <dbReference type="ARBA" id="ARBA00009277"/>
    </source>
</evidence>
<dbReference type="Pfam" id="PF00665">
    <property type="entry name" value="rve"/>
    <property type="match status" value="1"/>
</dbReference>
<dbReference type="RefSeq" id="WP_168989380.1">
    <property type="nucleotide sequence ID" value="NZ_CAWPHM010000056.1"/>
</dbReference>
<dbReference type="PANTHER" id="PTHR35004:SF8">
    <property type="entry name" value="TRANSPOSASE RV3428C-RELATED"/>
    <property type="match status" value="1"/>
</dbReference>
<dbReference type="InterPro" id="IPR012337">
    <property type="entry name" value="RNaseH-like_sf"/>
</dbReference>
<dbReference type="PANTHER" id="PTHR35004">
    <property type="entry name" value="TRANSPOSASE RV3428C-RELATED"/>
    <property type="match status" value="1"/>
</dbReference>
<dbReference type="AlphaFoldDB" id="A0A972JB68"/>
<proteinExistence type="inferred from homology"/>
<protein>
    <submittedName>
        <fullName evidence="3">IS21 family transposase</fullName>
    </submittedName>
</protein>
<sequence>MHHYRQALMRMRQGDSDRDIAKSGLMGRRTAATLRALAGRRGWLETAAALPDDATIAGALAAPKRASTTISRLEPLREQIAAWHVQGVTGVVILAALKREHGYTGSYSAVRRMLATLKRAAPPDATIRLDFAPGEAAQVDFGAGPMLADAAGVVRRTWVFVMTLCFSRHQYVEFVWDQTVATWLGCHRRAFEWFGAVPARVIIDNAKCAIIKACQNDPEVQRSYADCAEGYGFKIDPCPPHDPQKKGIVESGVKYVKGNFLPLRTFRDLVDLNAQARRWVMEEAGVRRHGTTGEAPLSRFDIERVMLHPLPAVAPDLGVWKQASVYRDCHLQFDRAFYSVPFALVGKSLWLKASDGMVTIYDDFRPVAAHGRARRPGERRTVRDHLPPDAQAFLAHDRDWCLTRAAVIGPACAELIDRLLADRIVERLRAAQNVLRLAKSYPAARLEAACARALAHNSPFYRTVKTILAGGHDLQVPTPALTDTTHSGRFARDAASLFAAPATVQ</sequence>
<dbReference type="GO" id="GO:0015074">
    <property type="term" value="P:DNA integration"/>
    <property type="evidence" value="ECO:0007669"/>
    <property type="project" value="InterPro"/>
</dbReference>
<name>A0A972JB68_9RHOO</name>
<dbReference type="NCBIfam" id="NF033546">
    <property type="entry name" value="transpos_IS21"/>
    <property type="match status" value="1"/>
</dbReference>
<dbReference type="SUPFAM" id="SSF53098">
    <property type="entry name" value="Ribonuclease H-like"/>
    <property type="match status" value="1"/>
</dbReference>
<dbReference type="InterPro" id="IPR001584">
    <property type="entry name" value="Integrase_cat-core"/>
</dbReference>
<dbReference type="EMBL" id="WTVM01000150">
    <property type="protein sequence ID" value="NMG04735.1"/>
    <property type="molecule type" value="Genomic_DNA"/>
</dbReference>
<reference evidence="3" key="1">
    <citation type="submission" date="2019-12" db="EMBL/GenBank/DDBJ databases">
        <title>Comparative genomics gives insights into the taxonomy of the Azoarcus-Aromatoleum group and reveals separate origins of nif in the plant-associated Azoarcus and non-plant-associated Aromatoleum sub-groups.</title>
        <authorList>
            <person name="Lafos M."/>
            <person name="Maluk M."/>
            <person name="Batista M."/>
            <person name="Junghare M."/>
            <person name="Carmona M."/>
            <person name="Faoro H."/>
            <person name="Cruz L.M."/>
            <person name="Battistoni F."/>
            <person name="De Souza E."/>
            <person name="Pedrosa F."/>
            <person name="Chen W.-M."/>
            <person name="Poole P.S."/>
            <person name="Dixon R.A."/>
            <person name="James E.K."/>
        </authorList>
    </citation>
    <scope>NUCLEOTIDE SEQUENCE</scope>
    <source>
        <strain evidence="3">NSC3</strain>
    </source>
</reference>
<feature type="domain" description="Integrase catalytic" evidence="2">
    <location>
        <begin position="129"/>
        <end position="304"/>
    </location>
</feature>
<evidence type="ECO:0000313" key="3">
    <source>
        <dbReference type="EMBL" id="NMG04735.1"/>
    </source>
</evidence>
<evidence type="ECO:0000313" key="4">
    <source>
        <dbReference type="Proteomes" id="UP000599523"/>
    </source>
</evidence>
<dbReference type="InterPro" id="IPR036397">
    <property type="entry name" value="RNaseH_sf"/>
</dbReference>
<organism evidence="3 4">
    <name type="scientific">Azoarcus taiwanensis</name>
    <dbReference type="NCBI Taxonomy" id="666964"/>
    <lineage>
        <taxon>Bacteria</taxon>
        <taxon>Pseudomonadati</taxon>
        <taxon>Pseudomonadota</taxon>
        <taxon>Betaproteobacteria</taxon>
        <taxon>Rhodocyclales</taxon>
        <taxon>Zoogloeaceae</taxon>
        <taxon>Azoarcus</taxon>
    </lineage>
</organism>
<dbReference type="InterPro" id="IPR054353">
    <property type="entry name" value="IstA-like_C"/>
</dbReference>
<dbReference type="Gene3D" id="3.30.420.10">
    <property type="entry name" value="Ribonuclease H-like superfamily/Ribonuclease H"/>
    <property type="match status" value="1"/>
</dbReference>